<sequence>MDGPVLLARLPQGKYRVDVIVNGVGQVRDVSLTDKGLQRVVTHWDVVAERLDKPEVSPSWVRPVVPKTIDGIEVETVPGAEGESADNGLWYRESHNERDQRLEDIRRMREEAARLEREARELERGLR</sequence>
<name>A0A1T2CN31_SOVGS</name>
<organism evidence="2 3">
    <name type="scientific">Solemya velum gill symbiont</name>
    <dbReference type="NCBI Taxonomy" id="2340"/>
    <lineage>
        <taxon>Bacteria</taxon>
        <taxon>Pseudomonadati</taxon>
        <taxon>Pseudomonadota</taxon>
        <taxon>Gammaproteobacteria</taxon>
        <taxon>sulfur-oxidizing symbionts</taxon>
    </lineage>
</organism>
<keyword evidence="1" id="KW-0175">Coiled coil</keyword>
<dbReference type="RefSeq" id="WP_078458984.1">
    <property type="nucleotide sequence ID" value="NZ_MPRR01000005.1"/>
</dbReference>
<gene>
    <name evidence="2" type="ORF">BOV88_01125</name>
</gene>
<dbReference type="Proteomes" id="UP000190962">
    <property type="component" value="Unassembled WGS sequence"/>
</dbReference>
<protein>
    <submittedName>
        <fullName evidence="2">Uncharacterized protein</fullName>
    </submittedName>
</protein>
<proteinExistence type="predicted"/>
<dbReference type="AlphaFoldDB" id="A0A1T2CN31"/>
<feature type="coiled-coil region" evidence="1">
    <location>
        <begin position="98"/>
        <end position="125"/>
    </location>
</feature>
<evidence type="ECO:0000256" key="1">
    <source>
        <dbReference type="SAM" id="Coils"/>
    </source>
</evidence>
<accession>A0A1T2CN31</accession>
<evidence type="ECO:0000313" key="2">
    <source>
        <dbReference type="EMBL" id="OOY36223.1"/>
    </source>
</evidence>
<evidence type="ECO:0000313" key="3">
    <source>
        <dbReference type="Proteomes" id="UP000190962"/>
    </source>
</evidence>
<reference evidence="2 3" key="1">
    <citation type="submission" date="2016-11" db="EMBL/GenBank/DDBJ databases">
        <title>Mixed transmission modes and dynamic genome evolution in an obligate animal-bacterial symbiosis.</title>
        <authorList>
            <person name="Russell S.L."/>
            <person name="Corbett-Detig R.B."/>
            <person name="Cavanaugh C.M."/>
        </authorList>
    </citation>
    <scope>NUCLEOTIDE SEQUENCE [LARGE SCALE GENOMIC DNA]</scope>
    <source>
        <strain evidence="2">MA-KB16</strain>
    </source>
</reference>
<dbReference type="EMBL" id="MPNX01000001">
    <property type="protein sequence ID" value="OOY36223.1"/>
    <property type="molecule type" value="Genomic_DNA"/>
</dbReference>
<comment type="caution">
    <text evidence="2">The sequence shown here is derived from an EMBL/GenBank/DDBJ whole genome shotgun (WGS) entry which is preliminary data.</text>
</comment>